<feature type="signal peptide" evidence="1">
    <location>
        <begin position="1"/>
        <end position="25"/>
    </location>
</feature>
<dbReference type="Proteomes" id="UP001285263">
    <property type="component" value="Unassembled WGS sequence"/>
</dbReference>
<dbReference type="EMBL" id="JAXCLA010000005">
    <property type="protein sequence ID" value="MDY0746332.1"/>
    <property type="molecule type" value="Genomic_DNA"/>
</dbReference>
<keyword evidence="1" id="KW-0732">Signal</keyword>
<reference evidence="2 3" key="1">
    <citation type="submission" date="2023-11" db="EMBL/GenBank/DDBJ databases">
        <title>Paucibacter sp. nov., isolated from fresh soil in Korea.</title>
        <authorList>
            <person name="Le N.T.T."/>
        </authorList>
    </citation>
    <scope>NUCLEOTIDE SEQUENCE [LARGE SCALE GENOMIC DNA]</scope>
    <source>
        <strain evidence="2 3">R3-3</strain>
    </source>
</reference>
<evidence type="ECO:0000313" key="3">
    <source>
        <dbReference type="Proteomes" id="UP001285263"/>
    </source>
</evidence>
<name>A0ABU5DJ69_9BURK</name>
<feature type="chain" id="PRO_5045175659" evidence="1">
    <location>
        <begin position="26"/>
        <end position="213"/>
    </location>
</feature>
<comment type="caution">
    <text evidence="2">The sequence shown here is derived from an EMBL/GenBank/DDBJ whole genome shotgun (WGS) entry which is preliminary data.</text>
</comment>
<dbReference type="InterPro" id="IPR013424">
    <property type="entry name" value="Ice-binding_C"/>
</dbReference>
<dbReference type="NCBIfam" id="TIGR02595">
    <property type="entry name" value="PEP_CTERM"/>
    <property type="match status" value="1"/>
</dbReference>
<organism evidence="2 3">
    <name type="scientific">Roseateles agri</name>
    <dbReference type="NCBI Taxonomy" id="3098619"/>
    <lineage>
        <taxon>Bacteria</taxon>
        <taxon>Pseudomonadati</taxon>
        <taxon>Pseudomonadota</taxon>
        <taxon>Betaproteobacteria</taxon>
        <taxon>Burkholderiales</taxon>
        <taxon>Sphaerotilaceae</taxon>
        <taxon>Roseateles</taxon>
    </lineage>
</organism>
<keyword evidence="3" id="KW-1185">Reference proteome</keyword>
<protein>
    <submittedName>
        <fullName evidence="2">PEP-CTERM sorting domain-containing protein</fullName>
    </submittedName>
</protein>
<dbReference type="RefSeq" id="WP_320424234.1">
    <property type="nucleotide sequence ID" value="NZ_JAXCLA010000005.1"/>
</dbReference>
<accession>A0ABU5DJ69</accession>
<gene>
    <name evidence="2" type="ORF">SNE35_17605</name>
</gene>
<evidence type="ECO:0000313" key="2">
    <source>
        <dbReference type="EMBL" id="MDY0746332.1"/>
    </source>
</evidence>
<sequence>MDRHLAARYVCVGMLAIGMTGWAQASPVTVTQSLDLPTVAAFGTFTTAEATLAGWSSLWPFTSAAQISAVTLSFTSTDRSYNDPALFPTASGGGVPGVELGFLLQGSSSRMAIASVNAAAPTVAVTDADAGLYDALLAALLDGAATFSLGGFINYPNANPAFSEGAVFTGGTLTVRVDGILADATVPEPGSLALVVLALAAGVEARRRRYQAA</sequence>
<proteinExistence type="predicted"/>
<evidence type="ECO:0000256" key="1">
    <source>
        <dbReference type="SAM" id="SignalP"/>
    </source>
</evidence>